<dbReference type="AlphaFoldDB" id="A0AA95I5Z3"/>
<dbReference type="InterPro" id="IPR036890">
    <property type="entry name" value="HATPase_C_sf"/>
</dbReference>
<keyword evidence="13" id="KW-0812">Transmembrane</keyword>
<feature type="transmembrane region" description="Helical" evidence="13">
    <location>
        <begin position="214"/>
        <end position="236"/>
    </location>
</feature>
<dbReference type="Gene3D" id="3.30.565.10">
    <property type="entry name" value="Histidine kinase-like ATPase, C-terminal domain"/>
    <property type="match status" value="1"/>
</dbReference>
<dbReference type="InterPro" id="IPR003661">
    <property type="entry name" value="HisK_dim/P_dom"/>
</dbReference>
<feature type="region of interest" description="Disordered" evidence="12">
    <location>
        <begin position="91"/>
        <end position="116"/>
    </location>
</feature>
<keyword evidence="6" id="KW-0808">Transferase</keyword>
<dbReference type="Pfam" id="PF02518">
    <property type="entry name" value="HATPase_c"/>
    <property type="match status" value="1"/>
</dbReference>
<dbReference type="GO" id="GO:0000155">
    <property type="term" value="F:phosphorelay sensor kinase activity"/>
    <property type="evidence" value="ECO:0007669"/>
    <property type="project" value="InterPro"/>
</dbReference>
<dbReference type="KEGG" id="pwn:QNH46_20750"/>
<dbReference type="InterPro" id="IPR050736">
    <property type="entry name" value="Sensor_HK_Regulatory"/>
</dbReference>
<evidence type="ECO:0000256" key="7">
    <source>
        <dbReference type="ARBA" id="ARBA00022741"/>
    </source>
</evidence>
<evidence type="ECO:0000259" key="14">
    <source>
        <dbReference type="PROSITE" id="PS50109"/>
    </source>
</evidence>
<reference evidence="16" key="1">
    <citation type="submission" date="2023-05" db="EMBL/GenBank/DDBJ databases">
        <title>Comparative genomics of Bacillaceae isolates and their secondary metabolite potential.</title>
        <authorList>
            <person name="Song L."/>
            <person name="Nielsen L.J."/>
            <person name="Mohite O."/>
            <person name="Xu X."/>
            <person name="Weber T."/>
            <person name="Kovacs A.T."/>
        </authorList>
    </citation>
    <scope>NUCLEOTIDE SEQUENCE</scope>
    <source>
        <strain evidence="16">B2_4</strain>
    </source>
</reference>
<feature type="domain" description="HAMP" evidence="15">
    <location>
        <begin position="237"/>
        <end position="290"/>
    </location>
</feature>
<dbReference type="SUPFAM" id="SSF47384">
    <property type="entry name" value="Homodimeric domain of signal transducing histidine kinase"/>
    <property type="match status" value="1"/>
</dbReference>
<comment type="subcellular location">
    <subcellularLocation>
        <location evidence="2">Cell membrane</location>
        <topology evidence="2">Multi-pass membrane protein</topology>
    </subcellularLocation>
</comment>
<dbReference type="FunFam" id="3.30.565.10:FF:000006">
    <property type="entry name" value="Sensor histidine kinase WalK"/>
    <property type="match status" value="1"/>
</dbReference>
<dbReference type="Pfam" id="PF00512">
    <property type="entry name" value="HisKA"/>
    <property type="match status" value="1"/>
</dbReference>
<evidence type="ECO:0000256" key="11">
    <source>
        <dbReference type="ARBA" id="ARBA00023136"/>
    </source>
</evidence>
<dbReference type="SMART" id="SM00304">
    <property type="entry name" value="HAMP"/>
    <property type="match status" value="1"/>
</dbReference>
<keyword evidence="5" id="KW-0597">Phosphoprotein</keyword>
<proteinExistence type="predicted"/>
<dbReference type="PROSITE" id="PS50109">
    <property type="entry name" value="HIS_KIN"/>
    <property type="match status" value="1"/>
</dbReference>
<dbReference type="InterPro" id="IPR005467">
    <property type="entry name" value="His_kinase_dom"/>
</dbReference>
<feature type="domain" description="Histidine kinase" evidence="14">
    <location>
        <begin position="305"/>
        <end position="520"/>
    </location>
</feature>
<dbReference type="InterPro" id="IPR003660">
    <property type="entry name" value="HAMP_dom"/>
</dbReference>
<dbReference type="FunFam" id="1.10.287.130:FF:000001">
    <property type="entry name" value="Two-component sensor histidine kinase"/>
    <property type="match status" value="1"/>
</dbReference>
<dbReference type="InterPro" id="IPR004358">
    <property type="entry name" value="Sig_transdc_His_kin-like_C"/>
</dbReference>
<dbReference type="RefSeq" id="WP_283925843.1">
    <property type="nucleotide sequence ID" value="NZ_CP126084.1"/>
</dbReference>
<evidence type="ECO:0000256" key="1">
    <source>
        <dbReference type="ARBA" id="ARBA00000085"/>
    </source>
</evidence>
<dbReference type="Proteomes" id="UP001177943">
    <property type="component" value="Chromosome"/>
</dbReference>
<evidence type="ECO:0000256" key="9">
    <source>
        <dbReference type="ARBA" id="ARBA00022840"/>
    </source>
</evidence>
<dbReference type="PANTHER" id="PTHR43711:SF28">
    <property type="entry name" value="SENSOR HISTIDINE KINASE YXDK"/>
    <property type="match status" value="1"/>
</dbReference>
<evidence type="ECO:0000256" key="3">
    <source>
        <dbReference type="ARBA" id="ARBA00012438"/>
    </source>
</evidence>
<evidence type="ECO:0000256" key="2">
    <source>
        <dbReference type="ARBA" id="ARBA00004651"/>
    </source>
</evidence>
<dbReference type="CDD" id="cd00082">
    <property type="entry name" value="HisKA"/>
    <property type="match status" value="1"/>
</dbReference>
<dbReference type="CDD" id="cd06225">
    <property type="entry name" value="HAMP"/>
    <property type="match status" value="1"/>
</dbReference>
<evidence type="ECO:0000313" key="16">
    <source>
        <dbReference type="EMBL" id="WHX48472.1"/>
    </source>
</evidence>
<organism evidence="16 17">
    <name type="scientific">Paenibacillus woosongensis</name>
    <dbReference type="NCBI Taxonomy" id="307580"/>
    <lineage>
        <taxon>Bacteria</taxon>
        <taxon>Bacillati</taxon>
        <taxon>Bacillota</taxon>
        <taxon>Bacilli</taxon>
        <taxon>Bacillales</taxon>
        <taxon>Paenibacillaceae</taxon>
        <taxon>Paenibacillus</taxon>
    </lineage>
</organism>
<dbReference type="Gene3D" id="1.10.287.130">
    <property type="match status" value="1"/>
</dbReference>
<feature type="compositionally biased region" description="Low complexity" evidence="12">
    <location>
        <begin position="91"/>
        <end position="102"/>
    </location>
</feature>
<name>A0AA95I5Z3_9BACL</name>
<dbReference type="PRINTS" id="PR00344">
    <property type="entry name" value="BCTRLSENSOR"/>
</dbReference>
<dbReference type="PROSITE" id="PS50885">
    <property type="entry name" value="HAMP"/>
    <property type="match status" value="1"/>
</dbReference>
<evidence type="ECO:0000256" key="5">
    <source>
        <dbReference type="ARBA" id="ARBA00022553"/>
    </source>
</evidence>
<dbReference type="GO" id="GO:0005886">
    <property type="term" value="C:plasma membrane"/>
    <property type="evidence" value="ECO:0007669"/>
    <property type="project" value="UniProtKB-SubCell"/>
</dbReference>
<comment type="catalytic activity">
    <reaction evidence="1">
        <text>ATP + protein L-histidine = ADP + protein N-phospho-L-histidine.</text>
        <dbReference type="EC" id="2.7.13.3"/>
    </reaction>
</comment>
<accession>A0AA95I5Z3</accession>
<evidence type="ECO:0000256" key="10">
    <source>
        <dbReference type="ARBA" id="ARBA00023012"/>
    </source>
</evidence>
<dbReference type="Gene3D" id="6.10.340.10">
    <property type="match status" value="1"/>
</dbReference>
<dbReference type="SUPFAM" id="SSF55874">
    <property type="entry name" value="ATPase domain of HSP90 chaperone/DNA topoisomerase II/histidine kinase"/>
    <property type="match status" value="1"/>
</dbReference>
<keyword evidence="7" id="KW-0547">Nucleotide-binding</keyword>
<dbReference type="EMBL" id="CP126084">
    <property type="protein sequence ID" value="WHX48472.1"/>
    <property type="molecule type" value="Genomic_DNA"/>
</dbReference>
<protein>
    <recommendedName>
        <fullName evidence="3">histidine kinase</fullName>
        <ecNumber evidence="3">2.7.13.3</ecNumber>
    </recommendedName>
</protein>
<gene>
    <name evidence="16" type="ORF">QNH46_20750</name>
</gene>
<dbReference type="InterPro" id="IPR003594">
    <property type="entry name" value="HATPase_dom"/>
</dbReference>
<dbReference type="InterPro" id="IPR036097">
    <property type="entry name" value="HisK_dim/P_sf"/>
</dbReference>
<dbReference type="Pfam" id="PF00672">
    <property type="entry name" value="HAMP"/>
    <property type="match status" value="1"/>
</dbReference>
<dbReference type="SUPFAM" id="SSF158472">
    <property type="entry name" value="HAMP domain-like"/>
    <property type="match status" value="1"/>
</dbReference>
<dbReference type="GO" id="GO:0005524">
    <property type="term" value="F:ATP binding"/>
    <property type="evidence" value="ECO:0007669"/>
    <property type="project" value="UniProtKB-KW"/>
</dbReference>
<dbReference type="CDD" id="cd00075">
    <property type="entry name" value="HATPase"/>
    <property type="match status" value="1"/>
</dbReference>
<evidence type="ECO:0000256" key="13">
    <source>
        <dbReference type="SAM" id="Phobius"/>
    </source>
</evidence>
<keyword evidence="10" id="KW-0902">Two-component regulatory system</keyword>
<keyword evidence="13" id="KW-1133">Transmembrane helix</keyword>
<dbReference type="EC" id="2.7.13.3" evidence="3"/>
<keyword evidence="4" id="KW-1003">Cell membrane</keyword>
<evidence type="ECO:0000256" key="8">
    <source>
        <dbReference type="ARBA" id="ARBA00022777"/>
    </source>
</evidence>
<evidence type="ECO:0000259" key="15">
    <source>
        <dbReference type="PROSITE" id="PS50885"/>
    </source>
</evidence>
<evidence type="ECO:0000256" key="6">
    <source>
        <dbReference type="ARBA" id="ARBA00022679"/>
    </source>
</evidence>
<evidence type="ECO:0000256" key="4">
    <source>
        <dbReference type="ARBA" id="ARBA00022475"/>
    </source>
</evidence>
<evidence type="ECO:0000256" key="12">
    <source>
        <dbReference type="SAM" id="MobiDB-lite"/>
    </source>
</evidence>
<keyword evidence="11 13" id="KW-0472">Membrane</keyword>
<sequence length="526" mass="57610">MSRLKLIQSRIRSAAAPRSLRIQLLSRSLLVLAALLLLIGALQYVIMKDFLYKNQAETLLQMRGLPKELFGSPGAERLNIRVQGFSGEAAPAVPAVPADPAASTAEKNSSDNSGDRPLLFLPDMSIAYISESGMFTDLTGAAGMVSPRLSAVKYAALLEQLKHMVHSGYEVVQDETGREQLVVFRPAGGPGTQYGLIQIGKDTAPLQSIVLRQLLTFAGLSAVALACGLMLYLPLLRRTLHPLNRMVRTVEDINAGNLSIRFPSRQGQTEIDALAQSFNGMLERLEISFEGEREAKEQMRRFIADASHELRTPLTSIHGFLEVLLRGAAANPEQLQASLKSMLGESTRMKKLVEDLLLLAKLDRQPELELRETRLDSLVSEMEPHLRMLAKERTTRFVLTGGVMGMYDGNAIKQVILNLFSNAVQHTDPGQGLITVTLTATPKEALLSIRDNGCGIPPEHLPHVFDRFYRSDASRTRSQGGAGLGLSISQSIVEAHGGEIHVMSQPGEGTAFEVRLPLNARRELRN</sequence>
<dbReference type="PANTHER" id="PTHR43711">
    <property type="entry name" value="TWO-COMPONENT HISTIDINE KINASE"/>
    <property type="match status" value="1"/>
</dbReference>
<keyword evidence="9 16" id="KW-0067">ATP-binding</keyword>
<evidence type="ECO:0000313" key="17">
    <source>
        <dbReference type="Proteomes" id="UP001177943"/>
    </source>
</evidence>
<keyword evidence="8" id="KW-0418">Kinase</keyword>
<dbReference type="SMART" id="SM00387">
    <property type="entry name" value="HATPase_c"/>
    <property type="match status" value="1"/>
</dbReference>
<dbReference type="SMART" id="SM00388">
    <property type="entry name" value="HisKA"/>
    <property type="match status" value="1"/>
</dbReference>